<dbReference type="EMBL" id="BGPR01000138">
    <property type="protein sequence ID" value="GBL98230.1"/>
    <property type="molecule type" value="Genomic_DNA"/>
</dbReference>
<evidence type="ECO:0000313" key="1">
    <source>
        <dbReference type="EMBL" id="GBL98230.1"/>
    </source>
</evidence>
<dbReference type="Proteomes" id="UP000499080">
    <property type="component" value="Unassembled WGS sequence"/>
</dbReference>
<proteinExistence type="predicted"/>
<dbReference type="AlphaFoldDB" id="A0A4Y2C179"/>
<sequence>MTSCENFFFCVYLTSIYTAGQLLKTDDTITHSNPKMKESKMRKIRISAGFSKKRCAYANCLYHVSSSRDSTDNRFKRFDACGVFFLHVKVLQEYLPTNNTIIRALTEELDKLAQQMLDSVVQSMTGRVRCCIALLSGHIPY</sequence>
<reference evidence="1 2" key="1">
    <citation type="journal article" date="2019" name="Sci. Rep.">
        <title>Orb-weaving spider Araneus ventricosus genome elucidates the spidroin gene catalogue.</title>
        <authorList>
            <person name="Kono N."/>
            <person name="Nakamura H."/>
            <person name="Ohtoshi R."/>
            <person name="Moran D.A.P."/>
            <person name="Shinohara A."/>
            <person name="Yoshida Y."/>
            <person name="Fujiwara M."/>
            <person name="Mori M."/>
            <person name="Tomita M."/>
            <person name="Arakawa K."/>
        </authorList>
    </citation>
    <scope>NUCLEOTIDE SEQUENCE [LARGE SCALE GENOMIC DNA]</scope>
</reference>
<organism evidence="1 2">
    <name type="scientific">Araneus ventricosus</name>
    <name type="common">Orbweaver spider</name>
    <name type="synonym">Epeira ventricosa</name>
    <dbReference type="NCBI Taxonomy" id="182803"/>
    <lineage>
        <taxon>Eukaryota</taxon>
        <taxon>Metazoa</taxon>
        <taxon>Ecdysozoa</taxon>
        <taxon>Arthropoda</taxon>
        <taxon>Chelicerata</taxon>
        <taxon>Arachnida</taxon>
        <taxon>Araneae</taxon>
        <taxon>Araneomorphae</taxon>
        <taxon>Entelegynae</taxon>
        <taxon>Araneoidea</taxon>
        <taxon>Araneidae</taxon>
        <taxon>Araneus</taxon>
    </lineage>
</organism>
<protein>
    <submittedName>
        <fullName evidence="1">Uncharacterized protein</fullName>
    </submittedName>
</protein>
<name>A0A4Y2C179_ARAVE</name>
<gene>
    <name evidence="1" type="ORF">AVEN_174042_1</name>
</gene>
<evidence type="ECO:0000313" key="2">
    <source>
        <dbReference type="Proteomes" id="UP000499080"/>
    </source>
</evidence>
<keyword evidence="2" id="KW-1185">Reference proteome</keyword>
<accession>A0A4Y2C179</accession>
<comment type="caution">
    <text evidence="1">The sequence shown here is derived from an EMBL/GenBank/DDBJ whole genome shotgun (WGS) entry which is preliminary data.</text>
</comment>